<dbReference type="EMBL" id="JBHTJA010000010">
    <property type="protein sequence ID" value="MFD0900336.1"/>
    <property type="molecule type" value="Genomic_DNA"/>
</dbReference>
<evidence type="ECO:0000256" key="1">
    <source>
        <dbReference type="SAM" id="MobiDB-lite"/>
    </source>
</evidence>
<reference evidence="3" key="1">
    <citation type="journal article" date="2019" name="Int. J. Syst. Evol. Microbiol.">
        <title>The Global Catalogue of Microorganisms (GCM) 10K type strain sequencing project: providing services to taxonomists for standard genome sequencing and annotation.</title>
        <authorList>
            <consortium name="The Broad Institute Genomics Platform"/>
            <consortium name="The Broad Institute Genome Sequencing Center for Infectious Disease"/>
            <person name="Wu L."/>
            <person name="Ma J."/>
        </authorList>
    </citation>
    <scope>NUCLEOTIDE SEQUENCE [LARGE SCALE GENOMIC DNA]</scope>
    <source>
        <strain evidence="3">JCM 31202</strain>
    </source>
</reference>
<keyword evidence="3" id="KW-1185">Reference proteome</keyword>
<dbReference type="Proteomes" id="UP001596972">
    <property type="component" value="Unassembled WGS sequence"/>
</dbReference>
<evidence type="ECO:0000313" key="2">
    <source>
        <dbReference type="EMBL" id="MFD0900336.1"/>
    </source>
</evidence>
<gene>
    <name evidence="2" type="ORF">ACFQ11_08030</name>
</gene>
<dbReference type="Pfam" id="PF13279">
    <property type="entry name" value="4HBT_2"/>
    <property type="match status" value="1"/>
</dbReference>
<accession>A0ABW3EKJ3</accession>
<name>A0ABW3EKJ3_9ACTN</name>
<evidence type="ECO:0000313" key="3">
    <source>
        <dbReference type="Proteomes" id="UP001596972"/>
    </source>
</evidence>
<sequence>MTETISPARETDAPTVLRGRPSPEGANIRTWIGFKHFVYLVEQAVLQWLIDRGAGAGTLFHEHGLGVRITDCSVQLPAVLLLDDEVDARVAARDDGRLDVRLTAVRDGAEVTVLRGKVAFALVRERTADRYRPAPPALARWEVAEPVEPEPLAVAAGEPVEAVLATEPGSYLWSWRAPYFYCHYSDTVQHSGFVRALEEVVDRFLADRGISVGRLLRERSWIPVVSRVALRLHAPARMEETIHTVFTVREIMRGVMFDARMDCHVLRDGALVPVATARILHGYAIAAGEGAGTLAELDDGVVRALLGDRP</sequence>
<dbReference type="InterPro" id="IPR029069">
    <property type="entry name" value="HotDog_dom_sf"/>
</dbReference>
<dbReference type="Gene3D" id="3.10.129.10">
    <property type="entry name" value="Hotdog Thioesterase"/>
    <property type="match status" value="2"/>
</dbReference>
<feature type="region of interest" description="Disordered" evidence="1">
    <location>
        <begin position="1"/>
        <end position="20"/>
    </location>
</feature>
<dbReference type="SUPFAM" id="SSF54637">
    <property type="entry name" value="Thioesterase/thiol ester dehydrase-isomerase"/>
    <property type="match status" value="2"/>
</dbReference>
<organism evidence="2 3">
    <name type="scientific">Actinomadura sediminis</name>
    <dbReference type="NCBI Taxonomy" id="1038904"/>
    <lineage>
        <taxon>Bacteria</taxon>
        <taxon>Bacillati</taxon>
        <taxon>Actinomycetota</taxon>
        <taxon>Actinomycetes</taxon>
        <taxon>Streptosporangiales</taxon>
        <taxon>Thermomonosporaceae</taxon>
        <taxon>Actinomadura</taxon>
    </lineage>
</organism>
<proteinExistence type="predicted"/>
<dbReference type="RefSeq" id="WP_378297307.1">
    <property type="nucleotide sequence ID" value="NZ_JBHTJA010000010.1"/>
</dbReference>
<comment type="caution">
    <text evidence="2">The sequence shown here is derived from an EMBL/GenBank/DDBJ whole genome shotgun (WGS) entry which is preliminary data.</text>
</comment>
<protein>
    <submittedName>
        <fullName evidence="2">Thioesterase family protein</fullName>
    </submittedName>
</protein>